<dbReference type="SFLD" id="SFLDS00019">
    <property type="entry name" value="Glutathione_Transferase_(cytos"/>
    <property type="match status" value="1"/>
</dbReference>
<comment type="caution">
    <text evidence="7">The sequence shown here is derived from an EMBL/GenBank/DDBJ whole genome shotgun (WGS) entry which is preliminary data.</text>
</comment>
<evidence type="ECO:0000256" key="4">
    <source>
        <dbReference type="SAM" id="MobiDB-lite"/>
    </source>
</evidence>
<dbReference type="GO" id="GO:0004364">
    <property type="term" value="F:glutathione transferase activity"/>
    <property type="evidence" value="ECO:0007669"/>
    <property type="project" value="UniProtKB-EC"/>
</dbReference>
<name>A0AAV7RFG2_PLEWA</name>
<dbReference type="PROSITE" id="PS50405">
    <property type="entry name" value="GST_CTER"/>
    <property type="match status" value="1"/>
</dbReference>
<dbReference type="Pfam" id="PF14497">
    <property type="entry name" value="GST_C_3"/>
    <property type="match status" value="1"/>
</dbReference>
<dbReference type="GO" id="GO:0006805">
    <property type="term" value="P:xenobiotic metabolic process"/>
    <property type="evidence" value="ECO:0007669"/>
    <property type="project" value="TreeGrafter"/>
</dbReference>
<evidence type="ECO:0000256" key="2">
    <source>
        <dbReference type="ARBA" id="ARBA00012452"/>
    </source>
</evidence>
<keyword evidence="3" id="KW-0808">Transferase</keyword>
<proteinExistence type="inferred from homology"/>
<protein>
    <recommendedName>
        <fullName evidence="2">glutathione transferase</fullName>
        <ecNumber evidence="2">2.5.1.18</ecNumber>
    </recommendedName>
</protein>
<comment type="similarity">
    <text evidence="1">Belongs to the GST superfamily. Alpha family.</text>
</comment>
<gene>
    <name evidence="7" type="ORF">NDU88_003156</name>
</gene>
<dbReference type="Proteomes" id="UP001066276">
    <property type="component" value="Chromosome 5"/>
</dbReference>
<dbReference type="InterPro" id="IPR004045">
    <property type="entry name" value="Glutathione_S-Trfase_N"/>
</dbReference>
<feature type="domain" description="GST C-terminal" evidence="6">
    <location>
        <begin position="68"/>
        <end position="192"/>
    </location>
</feature>
<dbReference type="SUPFAM" id="SSF52833">
    <property type="entry name" value="Thioredoxin-like"/>
    <property type="match status" value="1"/>
</dbReference>
<evidence type="ECO:0000313" key="7">
    <source>
        <dbReference type="EMBL" id="KAJ1150362.1"/>
    </source>
</evidence>
<dbReference type="PRINTS" id="PR01266">
    <property type="entry name" value="GSTRNSFRASEA"/>
</dbReference>
<dbReference type="InterPro" id="IPR036282">
    <property type="entry name" value="Glutathione-S-Trfase_C_sf"/>
</dbReference>
<dbReference type="PANTHER" id="PTHR11571">
    <property type="entry name" value="GLUTATHIONE S-TRANSFERASE"/>
    <property type="match status" value="1"/>
</dbReference>
<dbReference type="Gene3D" id="1.20.1050.10">
    <property type="match status" value="1"/>
</dbReference>
<feature type="compositionally biased region" description="Polar residues" evidence="4">
    <location>
        <begin position="248"/>
        <end position="266"/>
    </location>
</feature>
<sequence length="348" mass="39498">MESIRWLLAAAGVEFDEVFIQTREQYEKLLPDLLFEQVPMVEMDGVKMVQSRAIQSYIAAKYNLYGKDIKERLLIDMYVEAAAELMMMIVPTAFLDTDERNKRIELLRKRATGRYFPVFEKVLKDHGQDFLVGNKLSWADVHLFEAILMTEEKCESVLSEFPLLQVYKERMSKIPTLEKFLQPGSKRKPPPDDVRAQASLARCYIWRQGPLRSPRTTAQNKKEKRRNRHRRLPPAQSTQLDLAVPQGHRSTAQPCQRGALSSSSSAPAERRKPRPAVRGPRARWKARPPAGPAAQSHQRSTQGEAPDTDSDFKQRNAPLRKSAIQATVQVAQNPTSNAKPLTPAALLC</sequence>
<evidence type="ECO:0000259" key="6">
    <source>
        <dbReference type="PROSITE" id="PS50405"/>
    </source>
</evidence>
<evidence type="ECO:0000256" key="3">
    <source>
        <dbReference type="ARBA" id="ARBA00022679"/>
    </source>
</evidence>
<dbReference type="InterPro" id="IPR003080">
    <property type="entry name" value="GST_alpha"/>
</dbReference>
<evidence type="ECO:0000259" key="5">
    <source>
        <dbReference type="PROSITE" id="PS50404"/>
    </source>
</evidence>
<feature type="compositionally biased region" description="Basic residues" evidence="4">
    <location>
        <begin position="222"/>
        <end position="232"/>
    </location>
</feature>
<dbReference type="Pfam" id="PF02798">
    <property type="entry name" value="GST_N"/>
    <property type="match status" value="1"/>
</dbReference>
<dbReference type="PROSITE" id="PS50404">
    <property type="entry name" value="GST_NTER"/>
    <property type="match status" value="1"/>
</dbReference>
<accession>A0AAV7RFG2</accession>
<dbReference type="FunFam" id="1.20.1050.10:FF:000005">
    <property type="entry name" value="Glutathione S-transferase A1"/>
    <property type="match status" value="1"/>
</dbReference>
<keyword evidence="8" id="KW-1185">Reference proteome</keyword>
<dbReference type="PANTHER" id="PTHR11571:SF101">
    <property type="entry name" value="GLUTATHIONE S-TRANSFERASE A4"/>
    <property type="match status" value="1"/>
</dbReference>
<dbReference type="SUPFAM" id="SSF47616">
    <property type="entry name" value="GST C-terminal domain-like"/>
    <property type="match status" value="1"/>
</dbReference>
<dbReference type="Gene3D" id="3.40.30.10">
    <property type="entry name" value="Glutaredoxin"/>
    <property type="match status" value="1"/>
</dbReference>
<reference evidence="7" key="1">
    <citation type="journal article" date="2022" name="bioRxiv">
        <title>Sequencing and chromosome-scale assembly of the giantPleurodeles waltlgenome.</title>
        <authorList>
            <person name="Brown T."/>
            <person name="Elewa A."/>
            <person name="Iarovenko S."/>
            <person name="Subramanian E."/>
            <person name="Araus A.J."/>
            <person name="Petzold A."/>
            <person name="Susuki M."/>
            <person name="Suzuki K.-i.T."/>
            <person name="Hayashi T."/>
            <person name="Toyoda A."/>
            <person name="Oliveira C."/>
            <person name="Osipova E."/>
            <person name="Leigh N.D."/>
            <person name="Simon A."/>
            <person name="Yun M.H."/>
        </authorList>
    </citation>
    <scope>NUCLEOTIDE SEQUENCE</scope>
    <source>
        <strain evidence="7">20211129_DDA</strain>
        <tissue evidence="7">Liver</tissue>
    </source>
</reference>
<feature type="region of interest" description="Disordered" evidence="4">
    <location>
        <begin position="211"/>
        <end position="322"/>
    </location>
</feature>
<dbReference type="GO" id="GO:0006749">
    <property type="term" value="P:glutathione metabolic process"/>
    <property type="evidence" value="ECO:0007669"/>
    <property type="project" value="TreeGrafter"/>
</dbReference>
<dbReference type="InterPro" id="IPR004046">
    <property type="entry name" value="GST_C"/>
</dbReference>
<dbReference type="InterPro" id="IPR036249">
    <property type="entry name" value="Thioredoxin-like_sf"/>
</dbReference>
<dbReference type="InterPro" id="IPR010987">
    <property type="entry name" value="Glutathione-S-Trfase_C-like"/>
</dbReference>
<evidence type="ECO:0000256" key="1">
    <source>
        <dbReference type="ARBA" id="ARBA00011055"/>
    </source>
</evidence>
<organism evidence="7 8">
    <name type="scientific">Pleurodeles waltl</name>
    <name type="common">Iberian ribbed newt</name>
    <dbReference type="NCBI Taxonomy" id="8319"/>
    <lineage>
        <taxon>Eukaryota</taxon>
        <taxon>Metazoa</taxon>
        <taxon>Chordata</taxon>
        <taxon>Craniata</taxon>
        <taxon>Vertebrata</taxon>
        <taxon>Euteleostomi</taxon>
        <taxon>Amphibia</taxon>
        <taxon>Batrachia</taxon>
        <taxon>Caudata</taxon>
        <taxon>Salamandroidea</taxon>
        <taxon>Salamandridae</taxon>
        <taxon>Pleurodelinae</taxon>
        <taxon>Pleurodeles</taxon>
    </lineage>
</organism>
<dbReference type="EC" id="2.5.1.18" evidence="2"/>
<dbReference type="EMBL" id="JANPWB010000009">
    <property type="protein sequence ID" value="KAJ1150362.1"/>
    <property type="molecule type" value="Genomic_DNA"/>
</dbReference>
<dbReference type="AlphaFoldDB" id="A0AAV7RFG2"/>
<dbReference type="InterPro" id="IPR050213">
    <property type="entry name" value="GST_superfamily"/>
</dbReference>
<evidence type="ECO:0000313" key="8">
    <source>
        <dbReference type="Proteomes" id="UP001066276"/>
    </source>
</evidence>
<dbReference type="InterPro" id="IPR040079">
    <property type="entry name" value="Glutathione_S-Trfase"/>
</dbReference>
<feature type="domain" description="GST N-terminal" evidence="5">
    <location>
        <begin position="1"/>
        <end position="66"/>
    </location>
</feature>
<dbReference type="CDD" id="cd03208">
    <property type="entry name" value="GST_C_Alpha"/>
    <property type="match status" value="1"/>
</dbReference>
<feature type="compositionally biased region" description="Basic residues" evidence="4">
    <location>
        <begin position="271"/>
        <end position="286"/>
    </location>
</feature>